<comment type="caution">
    <text evidence="2">The sequence shown here is derived from an EMBL/GenBank/DDBJ whole genome shotgun (WGS) entry which is preliminary data.</text>
</comment>
<dbReference type="PROSITE" id="PS51257">
    <property type="entry name" value="PROKAR_LIPOPROTEIN"/>
    <property type="match status" value="1"/>
</dbReference>
<name>A0A540X758_9BACT</name>
<dbReference type="OrthoDB" id="5376988at2"/>
<proteinExistence type="predicted"/>
<feature type="signal peptide" evidence="1">
    <location>
        <begin position="1"/>
        <end position="32"/>
    </location>
</feature>
<evidence type="ECO:0000313" key="2">
    <source>
        <dbReference type="EMBL" id="TQF16544.1"/>
    </source>
</evidence>
<keyword evidence="3" id="KW-1185">Reference proteome</keyword>
<evidence type="ECO:0000256" key="1">
    <source>
        <dbReference type="SAM" id="SignalP"/>
    </source>
</evidence>
<protein>
    <recommendedName>
        <fullName evidence="4">Cytochrome c domain-containing protein</fullName>
    </recommendedName>
</protein>
<evidence type="ECO:0000313" key="3">
    <source>
        <dbReference type="Proteomes" id="UP000315369"/>
    </source>
</evidence>
<dbReference type="EMBL" id="VIFM01000022">
    <property type="protein sequence ID" value="TQF16544.1"/>
    <property type="molecule type" value="Genomic_DNA"/>
</dbReference>
<accession>A0A540X758</accession>
<dbReference type="AlphaFoldDB" id="A0A540X758"/>
<dbReference type="Proteomes" id="UP000315369">
    <property type="component" value="Unassembled WGS sequence"/>
</dbReference>
<feature type="chain" id="PRO_5021752216" description="Cytochrome c domain-containing protein" evidence="1">
    <location>
        <begin position="33"/>
        <end position="924"/>
    </location>
</feature>
<evidence type="ECO:0008006" key="4">
    <source>
        <dbReference type="Google" id="ProtNLM"/>
    </source>
</evidence>
<keyword evidence="1" id="KW-0732">Signal</keyword>
<gene>
    <name evidence="2" type="ORF">FJV41_08070</name>
</gene>
<organism evidence="2 3">
    <name type="scientific">Myxococcus llanfairpwllgwyngyllgogerychwyrndrobwllllantysiliogogogochensis</name>
    <dbReference type="NCBI Taxonomy" id="2590453"/>
    <lineage>
        <taxon>Bacteria</taxon>
        <taxon>Pseudomonadati</taxon>
        <taxon>Myxococcota</taxon>
        <taxon>Myxococcia</taxon>
        <taxon>Myxococcales</taxon>
        <taxon>Cystobacterineae</taxon>
        <taxon>Myxococcaceae</taxon>
        <taxon>Myxococcus</taxon>
    </lineage>
</organism>
<reference evidence="2 3" key="1">
    <citation type="submission" date="2019-06" db="EMBL/GenBank/DDBJ databases">
        <authorList>
            <person name="Livingstone P."/>
            <person name="Whitworth D."/>
        </authorList>
    </citation>
    <scope>NUCLEOTIDE SEQUENCE [LARGE SCALE GENOMIC DNA]</scope>
    <source>
        <strain evidence="2 3">AM401</strain>
    </source>
</reference>
<sequence>MGMTRMGPAPGRVLVVCLSFFPALLACTSELAGVVEVPVVVPPFQRGCTPARSSEKIPLRRAATREPVTENFDNLLARVGTQCASCHLPPNIQGGFQYTADLEGLKRDGARMALKASQGEMPPRASPQQLKEAVELSCALNAWLARGSPTGTFPVVCEASSEGGVTVVREVGDSMTDVGHCIPQVAKDYPLGSDPEKDTFFAGLTKLPRFLSETDSDIMTFDADRLANHGTVAFAPTYPLFSDNAKKLRLVHVPQGQSIRYDEQTQKFHIPPNTRFYKTFFKSVTDLQGQRRYRKMETRLIIVREPWNQSLFGTYLWNEDETVAELHDLRYRDNEPFSDRVLVYKAYEIGGATRNYAIPGAHRCVQCHTGSEAQNFILGFTPLQLNRRAPGEAGVDAKALIDEDELNQMDRLVRYGVITGVPAYRQLEALETSLPRLERFAEAAQAEAPSPEAHKATLELQGYFVGNCGQCHNPNGFAVRSNPAIASLDFSAGGVLFGWKPCGVKESNGQRVYVDCEVKDYSQDLLLRTPSSTLYQRVARDTDARVIHMPTNVPGKDCRASLLVARYIAALDWSADKLLAPAQQAEARQARLRQADTVVAGACTDPADVQWIAEDFTDKVPYEPRNPAWRDAIGQGEFEYLIRYAITERHEQLARKLFPTNWWLPKRTCRFPQRDSPPAGHDPWNDSRDKWMVNALGNPRAPWGELYYTTPGATAFQGICSNCHGRVGDGQTGAAKVLVALNGGRVANLVAGLFGSRDGVSHLTRFDSINPHGGARYLAYMASGGTAVQFTPEFMSAWIKYGEVDIDFSPRTSDWSKWGANMLGAGRGACDLIRTGNFGTASAEPPSGNRNAIGGVRMWEEVCSLDNPLTDAVRAGQEPALGEWLQRAQFNVGVMAYFYLRDELSKGPGAIYPLRTECERQVAP</sequence>